<dbReference type="EMBL" id="KN831952">
    <property type="protein sequence ID" value="KIO10476.1"/>
    <property type="molecule type" value="Genomic_DNA"/>
</dbReference>
<dbReference type="InParanoid" id="A0A0C3PNN5"/>
<evidence type="ECO:0000313" key="1">
    <source>
        <dbReference type="EMBL" id="KIO10476.1"/>
    </source>
</evidence>
<gene>
    <name evidence="1" type="ORF">M404DRAFT_909114</name>
</gene>
<proteinExistence type="predicted"/>
<dbReference type="AlphaFoldDB" id="A0A0C3PNN5"/>
<dbReference type="Proteomes" id="UP000054217">
    <property type="component" value="Unassembled WGS sequence"/>
</dbReference>
<reference evidence="2" key="2">
    <citation type="submission" date="2015-01" db="EMBL/GenBank/DDBJ databases">
        <title>Evolutionary Origins and Diversification of the Mycorrhizal Mutualists.</title>
        <authorList>
            <consortium name="DOE Joint Genome Institute"/>
            <consortium name="Mycorrhizal Genomics Consortium"/>
            <person name="Kohler A."/>
            <person name="Kuo A."/>
            <person name="Nagy L.G."/>
            <person name="Floudas D."/>
            <person name="Copeland A."/>
            <person name="Barry K.W."/>
            <person name="Cichocki N."/>
            <person name="Veneault-Fourrey C."/>
            <person name="LaButti K."/>
            <person name="Lindquist E.A."/>
            <person name="Lipzen A."/>
            <person name="Lundell T."/>
            <person name="Morin E."/>
            <person name="Murat C."/>
            <person name="Riley R."/>
            <person name="Ohm R."/>
            <person name="Sun H."/>
            <person name="Tunlid A."/>
            <person name="Henrissat B."/>
            <person name="Grigoriev I.V."/>
            <person name="Hibbett D.S."/>
            <person name="Martin F."/>
        </authorList>
    </citation>
    <scope>NUCLEOTIDE SEQUENCE [LARGE SCALE GENOMIC DNA]</scope>
    <source>
        <strain evidence="2">Marx 270</strain>
    </source>
</reference>
<sequence>MCLESTIISWRQSGTFASVLRSFRQPRCLPVERISSISFSPINPGTQPAPPHFRIDESGLLNSQVV</sequence>
<keyword evidence="2" id="KW-1185">Reference proteome</keyword>
<protein>
    <submittedName>
        <fullName evidence="1">Uncharacterized protein</fullName>
    </submittedName>
</protein>
<organism evidence="1 2">
    <name type="scientific">Pisolithus tinctorius Marx 270</name>
    <dbReference type="NCBI Taxonomy" id="870435"/>
    <lineage>
        <taxon>Eukaryota</taxon>
        <taxon>Fungi</taxon>
        <taxon>Dikarya</taxon>
        <taxon>Basidiomycota</taxon>
        <taxon>Agaricomycotina</taxon>
        <taxon>Agaricomycetes</taxon>
        <taxon>Agaricomycetidae</taxon>
        <taxon>Boletales</taxon>
        <taxon>Sclerodermatineae</taxon>
        <taxon>Pisolithaceae</taxon>
        <taxon>Pisolithus</taxon>
    </lineage>
</organism>
<reference evidence="1 2" key="1">
    <citation type="submission" date="2014-04" db="EMBL/GenBank/DDBJ databases">
        <authorList>
            <consortium name="DOE Joint Genome Institute"/>
            <person name="Kuo A."/>
            <person name="Kohler A."/>
            <person name="Costa M.D."/>
            <person name="Nagy L.G."/>
            <person name="Floudas D."/>
            <person name="Copeland A."/>
            <person name="Barry K.W."/>
            <person name="Cichocki N."/>
            <person name="Veneault-Fourrey C."/>
            <person name="LaButti K."/>
            <person name="Lindquist E.A."/>
            <person name="Lipzen A."/>
            <person name="Lundell T."/>
            <person name="Morin E."/>
            <person name="Murat C."/>
            <person name="Sun H."/>
            <person name="Tunlid A."/>
            <person name="Henrissat B."/>
            <person name="Grigoriev I.V."/>
            <person name="Hibbett D.S."/>
            <person name="Martin F."/>
            <person name="Nordberg H.P."/>
            <person name="Cantor M.N."/>
            <person name="Hua S.X."/>
        </authorList>
    </citation>
    <scope>NUCLEOTIDE SEQUENCE [LARGE SCALE GENOMIC DNA]</scope>
    <source>
        <strain evidence="1 2">Marx 270</strain>
    </source>
</reference>
<accession>A0A0C3PNN5</accession>
<dbReference type="HOGENOM" id="CLU_2832240_0_0_1"/>
<evidence type="ECO:0000313" key="2">
    <source>
        <dbReference type="Proteomes" id="UP000054217"/>
    </source>
</evidence>
<name>A0A0C3PNN5_PISTI</name>